<organism evidence="2 3">
    <name type="scientific">Lasiosphaeria hispida</name>
    <dbReference type="NCBI Taxonomy" id="260671"/>
    <lineage>
        <taxon>Eukaryota</taxon>
        <taxon>Fungi</taxon>
        <taxon>Dikarya</taxon>
        <taxon>Ascomycota</taxon>
        <taxon>Pezizomycotina</taxon>
        <taxon>Sordariomycetes</taxon>
        <taxon>Sordariomycetidae</taxon>
        <taxon>Sordariales</taxon>
        <taxon>Lasiosphaeriaceae</taxon>
        <taxon>Lasiosphaeria</taxon>
    </lineage>
</organism>
<dbReference type="PANTHER" id="PTHR21310">
    <property type="entry name" value="AMINOGLYCOSIDE PHOSPHOTRANSFERASE-RELATED-RELATED"/>
    <property type="match status" value="1"/>
</dbReference>
<feature type="domain" description="Aminoglycoside phosphotransferase" evidence="1">
    <location>
        <begin position="92"/>
        <end position="294"/>
    </location>
</feature>
<protein>
    <recommendedName>
        <fullName evidence="1">Aminoglycoside phosphotransferase domain-containing protein</fullName>
    </recommendedName>
</protein>
<evidence type="ECO:0000259" key="1">
    <source>
        <dbReference type="Pfam" id="PF01636"/>
    </source>
</evidence>
<evidence type="ECO:0000313" key="3">
    <source>
        <dbReference type="Proteomes" id="UP001275084"/>
    </source>
</evidence>
<dbReference type="Gene3D" id="3.90.1200.10">
    <property type="match status" value="1"/>
</dbReference>
<gene>
    <name evidence="2" type="ORF">B0T25DRAFT_542180</name>
</gene>
<reference evidence="2" key="1">
    <citation type="journal article" date="2023" name="Mol. Phylogenet. Evol.">
        <title>Genome-scale phylogeny and comparative genomics of the fungal order Sordariales.</title>
        <authorList>
            <person name="Hensen N."/>
            <person name="Bonometti L."/>
            <person name="Westerberg I."/>
            <person name="Brannstrom I.O."/>
            <person name="Guillou S."/>
            <person name="Cros-Aarteil S."/>
            <person name="Calhoun S."/>
            <person name="Haridas S."/>
            <person name="Kuo A."/>
            <person name="Mondo S."/>
            <person name="Pangilinan J."/>
            <person name="Riley R."/>
            <person name="LaButti K."/>
            <person name="Andreopoulos B."/>
            <person name="Lipzen A."/>
            <person name="Chen C."/>
            <person name="Yan M."/>
            <person name="Daum C."/>
            <person name="Ng V."/>
            <person name="Clum A."/>
            <person name="Steindorff A."/>
            <person name="Ohm R.A."/>
            <person name="Martin F."/>
            <person name="Silar P."/>
            <person name="Natvig D.O."/>
            <person name="Lalanne C."/>
            <person name="Gautier V."/>
            <person name="Ament-Velasquez S.L."/>
            <person name="Kruys A."/>
            <person name="Hutchinson M.I."/>
            <person name="Powell A.J."/>
            <person name="Barry K."/>
            <person name="Miller A.N."/>
            <person name="Grigoriev I.V."/>
            <person name="Debuchy R."/>
            <person name="Gladieux P."/>
            <person name="Hiltunen Thoren M."/>
            <person name="Johannesson H."/>
        </authorList>
    </citation>
    <scope>NUCLEOTIDE SEQUENCE</scope>
    <source>
        <strain evidence="2">CBS 955.72</strain>
    </source>
</reference>
<dbReference type="PANTHER" id="PTHR21310:SF15">
    <property type="entry name" value="AMINOGLYCOSIDE PHOSPHOTRANSFERASE DOMAIN-CONTAINING PROTEIN"/>
    <property type="match status" value="1"/>
</dbReference>
<proteinExistence type="predicted"/>
<reference evidence="2" key="2">
    <citation type="submission" date="2023-06" db="EMBL/GenBank/DDBJ databases">
        <authorList>
            <consortium name="Lawrence Berkeley National Laboratory"/>
            <person name="Haridas S."/>
            <person name="Hensen N."/>
            <person name="Bonometti L."/>
            <person name="Westerberg I."/>
            <person name="Brannstrom I.O."/>
            <person name="Guillou S."/>
            <person name="Cros-Aarteil S."/>
            <person name="Calhoun S."/>
            <person name="Kuo A."/>
            <person name="Mondo S."/>
            <person name="Pangilinan J."/>
            <person name="Riley R."/>
            <person name="Labutti K."/>
            <person name="Andreopoulos B."/>
            <person name="Lipzen A."/>
            <person name="Chen C."/>
            <person name="Yanf M."/>
            <person name="Daum C."/>
            <person name="Ng V."/>
            <person name="Clum A."/>
            <person name="Steindorff A."/>
            <person name="Ohm R."/>
            <person name="Martin F."/>
            <person name="Silar P."/>
            <person name="Natvig D."/>
            <person name="Lalanne C."/>
            <person name="Gautier V."/>
            <person name="Ament-Velasquez S.L."/>
            <person name="Kruys A."/>
            <person name="Hutchinson M.I."/>
            <person name="Powell A.J."/>
            <person name="Barry K."/>
            <person name="Miller A.N."/>
            <person name="Grigoriev I.V."/>
            <person name="Debuchy R."/>
            <person name="Gladieux P."/>
            <person name="Thoren M.H."/>
            <person name="Johannesson H."/>
        </authorList>
    </citation>
    <scope>NUCLEOTIDE SEQUENCE</scope>
    <source>
        <strain evidence="2">CBS 955.72</strain>
    </source>
</reference>
<dbReference type="InterPro" id="IPR011009">
    <property type="entry name" value="Kinase-like_dom_sf"/>
</dbReference>
<dbReference type="Pfam" id="PF01636">
    <property type="entry name" value="APH"/>
    <property type="match status" value="1"/>
</dbReference>
<sequence length="421" mass="45959">MEAPAKTFPSERWSSFALCESDEEEACLKAFIEHALDILGVSVTISEPFSIGQSWCCFELVAPDREGFIIARLQIPQDPESATSGGADNYAIECEVATMAFVRDNVKGVTVPQVYAYEGPGTSRAAKVGAVYMLIEGFFGNTAADVELQLYNLPIATQEHFIAQWTAIQASLASHTFSQIGSICHYTPSTGPTIGPLASASSFPTAGPFSSAHAYFTALAESYLSTALSRPTPSRFATLGALIFRAIVRGTPLFSSPGPFPLNHMDLGSQNLLIDPATYDILAVIDWEMASPAPWPTYTSYPMPFPSYHSDRETAAWLYDPAHVAHVNVARQLGAQRLYRRGFLDAERRLRGEGRPLGRSIAAGLEGDDAGRVLFVAEKLGCWAMEEELTYELVRLGFGLGGEEAREFMREVEAEFRKDPL</sequence>
<comment type="caution">
    <text evidence="2">The sequence shown here is derived from an EMBL/GenBank/DDBJ whole genome shotgun (WGS) entry which is preliminary data.</text>
</comment>
<evidence type="ECO:0000313" key="2">
    <source>
        <dbReference type="EMBL" id="KAK3352528.1"/>
    </source>
</evidence>
<dbReference type="InterPro" id="IPR051678">
    <property type="entry name" value="AGP_Transferase"/>
</dbReference>
<keyword evidence="3" id="KW-1185">Reference proteome</keyword>
<dbReference type="EMBL" id="JAUIQD010000004">
    <property type="protein sequence ID" value="KAK3352528.1"/>
    <property type="molecule type" value="Genomic_DNA"/>
</dbReference>
<name>A0AAJ0HH21_9PEZI</name>
<dbReference type="SUPFAM" id="SSF56112">
    <property type="entry name" value="Protein kinase-like (PK-like)"/>
    <property type="match status" value="1"/>
</dbReference>
<dbReference type="InterPro" id="IPR002575">
    <property type="entry name" value="Aminoglycoside_PTrfase"/>
</dbReference>
<dbReference type="Proteomes" id="UP001275084">
    <property type="component" value="Unassembled WGS sequence"/>
</dbReference>
<dbReference type="AlphaFoldDB" id="A0AAJ0HH21"/>
<accession>A0AAJ0HH21</accession>